<dbReference type="Proteomes" id="UP000198510">
    <property type="component" value="Unassembled WGS sequence"/>
</dbReference>
<dbReference type="AlphaFoldDB" id="A0A1G9SGK3"/>
<dbReference type="EMBL" id="FNFO01000012">
    <property type="protein sequence ID" value="SDM34531.1"/>
    <property type="molecule type" value="Genomic_DNA"/>
</dbReference>
<evidence type="ECO:0000256" key="2">
    <source>
        <dbReference type="PIRSR" id="PIRSR000390-1"/>
    </source>
</evidence>
<reference evidence="5 6" key="1">
    <citation type="submission" date="2016-10" db="EMBL/GenBank/DDBJ databases">
        <authorList>
            <person name="de Groot N.N."/>
        </authorList>
    </citation>
    <scope>NUCLEOTIDE SEQUENCE [LARGE SCALE GENOMIC DNA]</scope>
    <source>
        <strain evidence="5 6">DSM 25186</strain>
    </source>
</reference>
<keyword evidence="3 4" id="KW-0663">Pyridoxal phosphate</keyword>
<dbReference type="InterPro" id="IPR015421">
    <property type="entry name" value="PyrdxlP-dep_Trfase_major"/>
</dbReference>
<gene>
    <name evidence="5" type="ORF">SAMN05421823_112155</name>
</gene>
<dbReference type="GO" id="GO:0008483">
    <property type="term" value="F:transaminase activity"/>
    <property type="evidence" value="ECO:0007669"/>
    <property type="project" value="UniProtKB-KW"/>
</dbReference>
<dbReference type="InterPro" id="IPR015422">
    <property type="entry name" value="PyrdxlP-dep_Trfase_small"/>
</dbReference>
<dbReference type="STRING" id="1075417.SAMN05421823_112155"/>
<evidence type="ECO:0000313" key="6">
    <source>
        <dbReference type="Proteomes" id="UP000198510"/>
    </source>
</evidence>
<organism evidence="5 6">
    <name type="scientific">Catalinimonas alkaloidigena</name>
    <dbReference type="NCBI Taxonomy" id="1075417"/>
    <lineage>
        <taxon>Bacteria</taxon>
        <taxon>Pseudomonadati</taxon>
        <taxon>Bacteroidota</taxon>
        <taxon>Cytophagia</taxon>
        <taxon>Cytophagales</taxon>
        <taxon>Catalimonadaceae</taxon>
        <taxon>Catalinimonas</taxon>
    </lineage>
</organism>
<dbReference type="InterPro" id="IPR000653">
    <property type="entry name" value="DegT/StrS_aminotransferase"/>
</dbReference>
<dbReference type="GO" id="GO:0000271">
    <property type="term" value="P:polysaccharide biosynthetic process"/>
    <property type="evidence" value="ECO:0007669"/>
    <property type="project" value="TreeGrafter"/>
</dbReference>
<name>A0A1G9SGK3_9BACT</name>
<keyword evidence="5" id="KW-0032">Aminotransferase</keyword>
<evidence type="ECO:0000256" key="4">
    <source>
        <dbReference type="RuleBase" id="RU004508"/>
    </source>
</evidence>
<dbReference type="CDD" id="cd00616">
    <property type="entry name" value="AHBA_syn"/>
    <property type="match status" value="1"/>
</dbReference>
<evidence type="ECO:0000256" key="1">
    <source>
        <dbReference type="ARBA" id="ARBA00037999"/>
    </source>
</evidence>
<accession>A0A1G9SGK3</accession>
<feature type="modified residue" description="N6-(pyridoxal phosphate)lysine" evidence="3">
    <location>
        <position position="190"/>
    </location>
</feature>
<dbReference type="OrthoDB" id="9810913at2"/>
<evidence type="ECO:0000313" key="5">
    <source>
        <dbReference type="EMBL" id="SDM34531.1"/>
    </source>
</evidence>
<proteinExistence type="inferred from homology"/>
<comment type="similarity">
    <text evidence="1 4">Belongs to the DegT/DnrJ/EryC1 family.</text>
</comment>
<dbReference type="SUPFAM" id="SSF53383">
    <property type="entry name" value="PLP-dependent transferases"/>
    <property type="match status" value="1"/>
</dbReference>
<dbReference type="InterPro" id="IPR015424">
    <property type="entry name" value="PyrdxlP-dep_Trfase"/>
</dbReference>
<protein>
    <submittedName>
        <fullName evidence="5">Pyridoxal phosphate-dependent aminotransferase EpsN</fullName>
    </submittedName>
</protein>
<dbReference type="PANTHER" id="PTHR30244">
    <property type="entry name" value="TRANSAMINASE"/>
    <property type="match status" value="1"/>
</dbReference>
<keyword evidence="6" id="KW-1185">Reference proteome</keyword>
<dbReference type="PANTHER" id="PTHR30244:SF34">
    <property type="entry name" value="DTDP-4-AMINO-4,6-DIDEOXYGALACTOSE TRANSAMINASE"/>
    <property type="match status" value="1"/>
</dbReference>
<dbReference type="Gene3D" id="3.40.640.10">
    <property type="entry name" value="Type I PLP-dependent aspartate aminotransferase-like (Major domain)"/>
    <property type="match status" value="1"/>
</dbReference>
<dbReference type="RefSeq" id="WP_089687244.1">
    <property type="nucleotide sequence ID" value="NZ_FNFO01000012.1"/>
</dbReference>
<evidence type="ECO:0000256" key="3">
    <source>
        <dbReference type="PIRSR" id="PIRSR000390-2"/>
    </source>
</evidence>
<dbReference type="GO" id="GO:0030170">
    <property type="term" value="F:pyridoxal phosphate binding"/>
    <property type="evidence" value="ECO:0007669"/>
    <property type="project" value="TreeGrafter"/>
</dbReference>
<dbReference type="PIRSF" id="PIRSF000390">
    <property type="entry name" value="PLP_StrS"/>
    <property type="match status" value="1"/>
</dbReference>
<feature type="active site" description="Proton acceptor" evidence="2">
    <location>
        <position position="190"/>
    </location>
</feature>
<sequence length="377" mass="41325">MPDRIFLSPPHRTGRESHYLQEALDSNWIAPVGPFLRRFEEGIEAYTGAPHAVALQSGTAALHLALRLLDVGPGDEVICPTFNFAGCVFPILYQGATPVFVDSGVSTWNICVKELQRTLEDRAAQGRRPKALIVVHLYGQAAKICELVDVASQWNVPVIEDAAEAFGATYEGQALGTFGDLGVYSFNGNKIITTSGGGALVTSRADWAERARKLATQARDDAPHYLHSELGYNYRLSNVSAALGCAQLEAIDDRIARRRAIFTQYQQALADCPGVAFSPELPGTRGIRWLTCLLLDPAQTSATPEGLRQALAADQIEARPLWYPMHRQPVFAAYPYYTTRHISDDLFRRGLCLPSGSALSEADLTRIVTIVRREIKG</sequence>
<dbReference type="Pfam" id="PF01041">
    <property type="entry name" value="DegT_DnrJ_EryC1"/>
    <property type="match status" value="1"/>
</dbReference>
<keyword evidence="5" id="KW-0808">Transferase</keyword>
<dbReference type="Gene3D" id="3.90.1150.10">
    <property type="entry name" value="Aspartate Aminotransferase, domain 1"/>
    <property type="match status" value="1"/>
</dbReference>